<name>A0A8J2PYL3_9HEXA</name>
<evidence type="ECO:0000313" key="1">
    <source>
        <dbReference type="EMBL" id="CAG7826695.1"/>
    </source>
</evidence>
<feature type="non-terminal residue" evidence="1">
    <location>
        <position position="1"/>
    </location>
</feature>
<dbReference type="EMBL" id="CAJVCH010540794">
    <property type="protein sequence ID" value="CAG7826695.1"/>
    <property type="molecule type" value="Genomic_DNA"/>
</dbReference>
<proteinExistence type="predicted"/>
<organism evidence="1 2">
    <name type="scientific">Allacma fusca</name>
    <dbReference type="NCBI Taxonomy" id="39272"/>
    <lineage>
        <taxon>Eukaryota</taxon>
        <taxon>Metazoa</taxon>
        <taxon>Ecdysozoa</taxon>
        <taxon>Arthropoda</taxon>
        <taxon>Hexapoda</taxon>
        <taxon>Collembola</taxon>
        <taxon>Symphypleona</taxon>
        <taxon>Sminthuridae</taxon>
        <taxon>Allacma</taxon>
    </lineage>
</organism>
<evidence type="ECO:0000313" key="2">
    <source>
        <dbReference type="Proteomes" id="UP000708208"/>
    </source>
</evidence>
<keyword evidence="2" id="KW-1185">Reference proteome</keyword>
<protein>
    <submittedName>
        <fullName evidence="1">Uncharacterized protein</fullName>
    </submittedName>
</protein>
<gene>
    <name evidence="1" type="ORF">AFUS01_LOCUS36737</name>
</gene>
<reference evidence="1" key="1">
    <citation type="submission" date="2021-06" db="EMBL/GenBank/DDBJ databases">
        <authorList>
            <person name="Hodson N. C."/>
            <person name="Mongue J. A."/>
            <person name="Jaron S. K."/>
        </authorList>
    </citation>
    <scope>NUCLEOTIDE SEQUENCE</scope>
</reference>
<feature type="non-terminal residue" evidence="1">
    <location>
        <position position="108"/>
    </location>
</feature>
<dbReference type="AlphaFoldDB" id="A0A8J2PYL3"/>
<accession>A0A8J2PYL3</accession>
<sequence length="108" mass="12497">ENGDNVRGKWTVHAKSDLLVVPEPLHSFNHILQIQHTPISQPVTMTMNNIKSRFLVLSWDMKTDTSLSISEEVMNNENYNATLTATLRYENQQYFLHYVTADFLITTQ</sequence>
<comment type="caution">
    <text evidence="1">The sequence shown here is derived from an EMBL/GenBank/DDBJ whole genome shotgun (WGS) entry which is preliminary data.</text>
</comment>
<dbReference type="Proteomes" id="UP000708208">
    <property type="component" value="Unassembled WGS sequence"/>
</dbReference>